<feature type="region of interest" description="Disordered" evidence="1">
    <location>
        <begin position="1"/>
        <end position="81"/>
    </location>
</feature>
<keyword evidence="3" id="KW-1185">Reference proteome</keyword>
<dbReference type="EMBL" id="BOMW01000006">
    <property type="protein sequence ID" value="GIF02916.1"/>
    <property type="molecule type" value="Genomic_DNA"/>
</dbReference>
<dbReference type="Proteomes" id="UP000629619">
    <property type="component" value="Unassembled WGS sequence"/>
</dbReference>
<proteinExistence type="predicted"/>
<comment type="caution">
    <text evidence="2">The sequence shown here is derived from an EMBL/GenBank/DDBJ whole genome shotgun (WGS) entry which is preliminary data.</text>
</comment>
<gene>
    <name evidence="2" type="ORF">Asi03nite_04540</name>
</gene>
<sequence length="99" mass="10860">MVGEPQKPRLSAPHTQREPLDERNKEGPGAGGAPRICSSRADAGEHGGHPIERVPAPLPRRRHLEANVGGAGNPTPGQRFRACCNDPFKNHLHRRRGRR</sequence>
<evidence type="ECO:0000313" key="2">
    <source>
        <dbReference type="EMBL" id="GIF02916.1"/>
    </source>
</evidence>
<reference evidence="2" key="1">
    <citation type="submission" date="2021-01" db="EMBL/GenBank/DDBJ databases">
        <title>Whole genome shotgun sequence of Actinoplanes siamensis NBRC 109076.</title>
        <authorList>
            <person name="Komaki H."/>
            <person name="Tamura T."/>
        </authorList>
    </citation>
    <scope>NUCLEOTIDE SEQUENCE</scope>
    <source>
        <strain evidence="2">NBRC 109076</strain>
    </source>
</reference>
<feature type="compositionally biased region" description="Basic and acidic residues" evidence="1">
    <location>
        <begin position="15"/>
        <end position="26"/>
    </location>
</feature>
<feature type="compositionally biased region" description="Basic and acidic residues" evidence="1">
    <location>
        <begin position="42"/>
        <end position="52"/>
    </location>
</feature>
<organism evidence="2 3">
    <name type="scientific">Actinoplanes siamensis</name>
    <dbReference type="NCBI Taxonomy" id="1223317"/>
    <lineage>
        <taxon>Bacteria</taxon>
        <taxon>Bacillati</taxon>
        <taxon>Actinomycetota</taxon>
        <taxon>Actinomycetes</taxon>
        <taxon>Micromonosporales</taxon>
        <taxon>Micromonosporaceae</taxon>
        <taxon>Actinoplanes</taxon>
    </lineage>
</organism>
<dbReference type="AlphaFoldDB" id="A0A919K8G1"/>
<protein>
    <submittedName>
        <fullName evidence="2">Uncharacterized protein</fullName>
    </submittedName>
</protein>
<evidence type="ECO:0000313" key="3">
    <source>
        <dbReference type="Proteomes" id="UP000629619"/>
    </source>
</evidence>
<name>A0A919K8G1_9ACTN</name>
<evidence type="ECO:0000256" key="1">
    <source>
        <dbReference type="SAM" id="MobiDB-lite"/>
    </source>
</evidence>
<accession>A0A919K8G1</accession>